<dbReference type="Proteomes" id="UP000324222">
    <property type="component" value="Unassembled WGS sequence"/>
</dbReference>
<dbReference type="AlphaFoldDB" id="A0A5B7K5U7"/>
<dbReference type="EMBL" id="VSRR010123813">
    <property type="protein sequence ID" value="MPD00658.1"/>
    <property type="molecule type" value="Genomic_DNA"/>
</dbReference>
<name>A0A5B7K5U7_PORTR</name>
<comment type="caution">
    <text evidence="1">The sequence shown here is derived from an EMBL/GenBank/DDBJ whole genome shotgun (WGS) entry which is preliminary data.</text>
</comment>
<gene>
    <name evidence="1" type="ORF">E2C01_096146</name>
</gene>
<organism evidence="1 2">
    <name type="scientific">Portunus trituberculatus</name>
    <name type="common">Swimming crab</name>
    <name type="synonym">Neptunus trituberculatus</name>
    <dbReference type="NCBI Taxonomy" id="210409"/>
    <lineage>
        <taxon>Eukaryota</taxon>
        <taxon>Metazoa</taxon>
        <taxon>Ecdysozoa</taxon>
        <taxon>Arthropoda</taxon>
        <taxon>Crustacea</taxon>
        <taxon>Multicrustacea</taxon>
        <taxon>Malacostraca</taxon>
        <taxon>Eumalacostraca</taxon>
        <taxon>Eucarida</taxon>
        <taxon>Decapoda</taxon>
        <taxon>Pleocyemata</taxon>
        <taxon>Brachyura</taxon>
        <taxon>Eubrachyura</taxon>
        <taxon>Portunoidea</taxon>
        <taxon>Portunidae</taxon>
        <taxon>Portuninae</taxon>
        <taxon>Portunus</taxon>
    </lineage>
</organism>
<accession>A0A5B7K5U7</accession>
<keyword evidence="2" id="KW-1185">Reference proteome</keyword>
<proteinExistence type="predicted"/>
<evidence type="ECO:0000313" key="1">
    <source>
        <dbReference type="EMBL" id="MPD00658.1"/>
    </source>
</evidence>
<sequence>MAWTLERAERRDGCTGNRFTREPRKRAWKTLEAWKREEYTAWRERGIHIPVFRYISGKERREKECPRPGNVHWKA</sequence>
<evidence type="ECO:0000313" key="2">
    <source>
        <dbReference type="Proteomes" id="UP000324222"/>
    </source>
</evidence>
<protein>
    <submittedName>
        <fullName evidence="1">Uncharacterized protein</fullName>
    </submittedName>
</protein>
<reference evidence="1 2" key="1">
    <citation type="submission" date="2019-05" db="EMBL/GenBank/DDBJ databases">
        <title>Another draft genome of Portunus trituberculatus and its Hox gene families provides insights of decapod evolution.</title>
        <authorList>
            <person name="Jeong J.-H."/>
            <person name="Song I."/>
            <person name="Kim S."/>
            <person name="Choi T."/>
            <person name="Kim D."/>
            <person name="Ryu S."/>
            <person name="Kim W."/>
        </authorList>
    </citation>
    <scope>NUCLEOTIDE SEQUENCE [LARGE SCALE GENOMIC DNA]</scope>
    <source>
        <tissue evidence="1">Muscle</tissue>
    </source>
</reference>